<accession>A0ACB9N088</accession>
<name>A0ACB9N088_BAUVA</name>
<keyword evidence="2" id="KW-1185">Reference proteome</keyword>
<dbReference type="Proteomes" id="UP000828941">
    <property type="component" value="Chromosome 8"/>
</dbReference>
<evidence type="ECO:0000313" key="1">
    <source>
        <dbReference type="EMBL" id="KAI4329124.1"/>
    </source>
</evidence>
<sequence>MKKDVHDFNSVTSSVFDRLSEFVGQGVTLQLISAVNADPAGAFLIRNNHLTEFFLVSLTLEDVPNQDPSSESRSNSVYIPRDERFSHLKMSDFLTYGLKSLSHDLRPKSEALLVNSLTALKRTYATRTILFLKEDGTLRPLAIELSLPHRIGDQFSGVSKVYLPAEHGVDGSIWLLAKAYVKSFTRIGLFLSKHYLLISSRGMAIEDPKSPHGLRLVIEDYPFAVDGLEIWLAIKTWVQDYCSYYYETDDTVKNDSELQSWWKEIKEVGHGDKKVEPWWFDMQNLKDLIETCAIIIWIASALHAAVNFGQYPYGGYILNRPKLSRRLMPEEGTPGYADLAMDPRKAYLKTITPKRETLLDLSVIEILSRHTSDELYLGQRDSPY</sequence>
<proteinExistence type="predicted"/>
<dbReference type="EMBL" id="CM039433">
    <property type="protein sequence ID" value="KAI4329124.1"/>
    <property type="molecule type" value="Genomic_DNA"/>
</dbReference>
<protein>
    <submittedName>
        <fullName evidence="1">Uncharacterized protein</fullName>
    </submittedName>
</protein>
<reference evidence="1 2" key="1">
    <citation type="journal article" date="2022" name="DNA Res.">
        <title>Chromosomal-level genome assembly of the orchid tree Bauhinia variegata (Leguminosae; Cercidoideae) supports the allotetraploid origin hypothesis of Bauhinia.</title>
        <authorList>
            <person name="Zhong Y."/>
            <person name="Chen Y."/>
            <person name="Zheng D."/>
            <person name="Pang J."/>
            <person name="Liu Y."/>
            <person name="Luo S."/>
            <person name="Meng S."/>
            <person name="Qian L."/>
            <person name="Wei D."/>
            <person name="Dai S."/>
            <person name="Zhou R."/>
        </authorList>
    </citation>
    <scope>NUCLEOTIDE SEQUENCE [LARGE SCALE GENOMIC DNA]</scope>
    <source>
        <strain evidence="1">BV-YZ2020</strain>
    </source>
</reference>
<organism evidence="1 2">
    <name type="scientific">Bauhinia variegata</name>
    <name type="common">Purple orchid tree</name>
    <name type="synonym">Phanera variegata</name>
    <dbReference type="NCBI Taxonomy" id="167791"/>
    <lineage>
        <taxon>Eukaryota</taxon>
        <taxon>Viridiplantae</taxon>
        <taxon>Streptophyta</taxon>
        <taxon>Embryophyta</taxon>
        <taxon>Tracheophyta</taxon>
        <taxon>Spermatophyta</taxon>
        <taxon>Magnoliopsida</taxon>
        <taxon>eudicotyledons</taxon>
        <taxon>Gunneridae</taxon>
        <taxon>Pentapetalae</taxon>
        <taxon>rosids</taxon>
        <taxon>fabids</taxon>
        <taxon>Fabales</taxon>
        <taxon>Fabaceae</taxon>
        <taxon>Cercidoideae</taxon>
        <taxon>Cercideae</taxon>
        <taxon>Bauhiniinae</taxon>
        <taxon>Bauhinia</taxon>
    </lineage>
</organism>
<evidence type="ECO:0000313" key="2">
    <source>
        <dbReference type="Proteomes" id="UP000828941"/>
    </source>
</evidence>
<comment type="caution">
    <text evidence="1">The sequence shown here is derived from an EMBL/GenBank/DDBJ whole genome shotgun (WGS) entry which is preliminary data.</text>
</comment>
<gene>
    <name evidence="1" type="ORF">L6164_021422</name>
</gene>